<feature type="region of interest" description="Disordered" evidence="1">
    <location>
        <begin position="31"/>
        <end position="62"/>
    </location>
</feature>
<dbReference type="InParanoid" id="A0A1Y2G9V8"/>
<dbReference type="EMBL" id="MCFF01000053">
    <property type="protein sequence ID" value="ORZ05012.1"/>
    <property type="molecule type" value="Genomic_DNA"/>
</dbReference>
<evidence type="ECO:0000256" key="1">
    <source>
        <dbReference type="SAM" id="MobiDB-lite"/>
    </source>
</evidence>
<dbReference type="AlphaFoldDB" id="A0A1Y2G9V8"/>
<sequence length="117" mass="12735">MPRKFPITSRNLDVVFNDAEQDLQIEPDHFLPLPPQAPPHLAQPGAQAPGTAGNDLEGEDDGVAVPFQPLVFTMETEVVDNTRDDDLQIVLQLPSPSVPHSSLPPRPLPPSHDHSNV</sequence>
<feature type="compositionally biased region" description="Low complexity" evidence="1">
    <location>
        <begin position="39"/>
        <end position="53"/>
    </location>
</feature>
<evidence type="ECO:0000313" key="3">
    <source>
        <dbReference type="Proteomes" id="UP000193648"/>
    </source>
</evidence>
<dbReference type="Proteomes" id="UP000193648">
    <property type="component" value="Unassembled WGS sequence"/>
</dbReference>
<reference evidence="2 3" key="1">
    <citation type="submission" date="2016-07" db="EMBL/GenBank/DDBJ databases">
        <title>Pervasive Adenine N6-methylation of Active Genes in Fungi.</title>
        <authorList>
            <consortium name="DOE Joint Genome Institute"/>
            <person name="Mondo S.J."/>
            <person name="Dannebaum R.O."/>
            <person name="Kuo R.C."/>
            <person name="Labutti K."/>
            <person name="Haridas S."/>
            <person name="Kuo A."/>
            <person name="Salamov A."/>
            <person name="Ahrendt S.R."/>
            <person name="Lipzen A."/>
            <person name="Sullivan W."/>
            <person name="Andreopoulos W.B."/>
            <person name="Clum A."/>
            <person name="Lindquist E."/>
            <person name="Daum C."/>
            <person name="Ramamoorthy G.K."/>
            <person name="Gryganskyi A."/>
            <person name="Culley D."/>
            <person name="Magnuson J.K."/>
            <person name="James T.Y."/>
            <person name="O'Malley M.A."/>
            <person name="Stajich J.E."/>
            <person name="Spatafora J.W."/>
            <person name="Visel A."/>
            <person name="Grigoriev I.V."/>
        </authorList>
    </citation>
    <scope>NUCLEOTIDE SEQUENCE [LARGE SCALE GENOMIC DNA]</scope>
    <source>
        <strain evidence="2 3">NRRL 3116</strain>
    </source>
</reference>
<protein>
    <submittedName>
        <fullName evidence="2">Uncharacterized protein</fullName>
    </submittedName>
</protein>
<gene>
    <name evidence="2" type="ORF">BCR41DRAFT_374685</name>
</gene>
<keyword evidence="3" id="KW-1185">Reference proteome</keyword>
<name>A0A1Y2G9V8_9FUNG</name>
<evidence type="ECO:0000313" key="2">
    <source>
        <dbReference type="EMBL" id="ORZ05012.1"/>
    </source>
</evidence>
<proteinExistence type="predicted"/>
<dbReference type="GeneID" id="33568734"/>
<comment type="caution">
    <text evidence="2">The sequence shown here is derived from an EMBL/GenBank/DDBJ whole genome shotgun (WGS) entry which is preliminary data.</text>
</comment>
<feature type="region of interest" description="Disordered" evidence="1">
    <location>
        <begin position="91"/>
        <end position="117"/>
    </location>
</feature>
<organism evidence="2 3">
    <name type="scientific">Lobosporangium transversale</name>
    <dbReference type="NCBI Taxonomy" id="64571"/>
    <lineage>
        <taxon>Eukaryota</taxon>
        <taxon>Fungi</taxon>
        <taxon>Fungi incertae sedis</taxon>
        <taxon>Mucoromycota</taxon>
        <taxon>Mortierellomycotina</taxon>
        <taxon>Mortierellomycetes</taxon>
        <taxon>Mortierellales</taxon>
        <taxon>Mortierellaceae</taxon>
        <taxon>Lobosporangium</taxon>
    </lineage>
</organism>
<accession>A0A1Y2G9V8</accession>
<dbReference type="RefSeq" id="XP_021876876.1">
    <property type="nucleotide sequence ID" value="XM_022026891.1"/>
</dbReference>